<dbReference type="EMBL" id="ABEU02000017">
    <property type="protein sequence ID" value="PNR36091.1"/>
    <property type="molecule type" value="Genomic_DNA"/>
</dbReference>
<gene>
    <name evidence="1" type="ORF">PHYPA_021941</name>
</gene>
<evidence type="ECO:0000313" key="3">
    <source>
        <dbReference type="Proteomes" id="UP000006727"/>
    </source>
</evidence>
<dbReference type="Proteomes" id="UP000006727">
    <property type="component" value="Chromosome 17"/>
</dbReference>
<keyword evidence="3" id="KW-1185">Reference proteome</keyword>
<organism evidence="1">
    <name type="scientific">Physcomitrium patens</name>
    <name type="common">Spreading-leaved earth moss</name>
    <name type="synonym">Physcomitrella patens</name>
    <dbReference type="NCBI Taxonomy" id="3218"/>
    <lineage>
        <taxon>Eukaryota</taxon>
        <taxon>Viridiplantae</taxon>
        <taxon>Streptophyta</taxon>
        <taxon>Embryophyta</taxon>
        <taxon>Bryophyta</taxon>
        <taxon>Bryophytina</taxon>
        <taxon>Bryopsida</taxon>
        <taxon>Funariidae</taxon>
        <taxon>Funariales</taxon>
        <taxon>Funariaceae</taxon>
        <taxon>Physcomitrium</taxon>
    </lineage>
</organism>
<evidence type="ECO:0000313" key="1">
    <source>
        <dbReference type="EMBL" id="PNR36091.1"/>
    </source>
</evidence>
<dbReference type="AlphaFoldDB" id="A0A2K1J3J6"/>
<name>A0A2K1J3J6_PHYPA</name>
<evidence type="ECO:0000313" key="2">
    <source>
        <dbReference type="EnsemblPlants" id="Pp3c17_11620V3.1"/>
    </source>
</evidence>
<protein>
    <submittedName>
        <fullName evidence="1 2">Uncharacterized protein</fullName>
    </submittedName>
</protein>
<dbReference type="EnsemblPlants" id="Pp3c17_11620V3.1">
    <property type="protein sequence ID" value="Pp3c17_11620V3.1"/>
    <property type="gene ID" value="Pp3c17_11620"/>
</dbReference>
<accession>A0A2K1J3J6</accession>
<dbReference type="Gramene" id="Pp3c17_11620V3.1">
    <property type="protein sequence ID" value="Pp3c17_11620V3.1"/>
    <property type="gene ID" value="Pp3c17_11620"/>
</dbReference>
<dbReference type="InParanoid" id="A0A2K1J3J6"/>
<proteinExistence type="predicted"/>
<reference evidence="1 3" key="1">
    <citation type="journal article" date="2008" name="Science">
        <title>The Physcomitrella genome reveals evolutionary insights into the conquest of land by plants.</title>
        <authorList>
            <person name="Rensing S."/>
            <person name="Lang D."/>
            <person name="Zimmer A."/>
            <person name="Terry A."/>
            <person name="Salamov A."/>
            <person name="Shapiro H."/>
            <person name="Nishiyama T."/>
            <person name="Perroud P.-F."/>
            <person name="Lindquist E."/>
            <person name="Kamisugi Y."/>
            <person name="Tanahashi T."/>
            <person name="Sakakibara K."/>
            <person name="Fujita T."/>
            <person name="Oishi K."/>
            <person name="Shin-I T."/>
            <person name="Kuroki Y."/>
            <person name="Toyoda A."/>
            <person name="Suzuki Y."/>
            <person name="Hashimoto A."/>
            <person name="Yamaguchi K."/>
            <person name="Sugano A."/>
            <person name="Kohara Y."/>
            <person name="Fujiyama A."/>
            <person name="Anterola A."/>
            <person name="Aoki S."/>
            <person name="Ashton N."/>
            <person name="Barbazuk W.B."/>
            <person name="Barker E."/>
            <person name="Bennetzen J."/>
            <person name="Bezanilla M."/>
            <person name="Blankenship R."/>
            <person name="Cho S.H."/>
            <person name="Dutcher S."/>
            <person name="Estelle M."/>
            <person name="Fawcett J.A."/>
            <person name="Gundlach H."/>
            <person name="Hanada K."/>
            <person name="Heyl A."/>
            <person name="Hicks K.A."/>
            <person name="Hugh J."/>
            <person name="Lohr M."/>
            <person name="Mayer K."/>
            <person name="Melkozernov A."/>
            <person name="Murata T."/>
            <person name="Nelson D."/>
            <person name="Pils B."/>
            <person name="Prigge M."/>
            <person name="Reiss B."/>
            <person name="Renner T."/>
            <person name="Rombauts S."/>
            <person name="Rushton P."/>
            <person name="Sanderfoot A."/>
            <person name="Schween G."/>
            <person name="Shiu S.-H."/>
            <person name="Stueber K."/>
            <person name="Theodoulou F.L."/>
            <person name="Tu H."/>
            <person name="Van de Peer Y."/>
            <person name="Verrier P.J."/>
            <person name="Waters E."/>
            <person name="Wood A."/>
            <person name="Yang L."/>
            <person name="Cove D."/>
            <person name="Cuming A."/>
            <person name="Hasebe M."/>
            <person name="Lucas S."/>
            <person name="Mishler D.B."/>
            <person name="Reski R."/>
            <person name="Grigoriev I."/>
            <person name="Quatrano R.S."/>
            <person name="Boore J.L."/>
        </authorList>
    </citation>
    <scope>NUCLEOTIDE SEQUENCE [LARGE SCALE GENOMIC DNA]</scope>
    <source>
        <strain evidence="2 3">cv. Gransden 2004</strain>
    </source>
</reference>
<sequence length="25" mass="2940">MATKELDYKGIEKPHQHTKICLIDK</sequence>
<reference evidence="1 3" key="2">
    <citation type="journal article" date="2018" name="Plant J.">
        <title>The Physcomitrella patens chromosome-scale assembly reveals moss genome structure and evolution.</title>
        <authorList>
            <person name="Lang D."/>
            <person name="Ullrich K.K."/>
            <person name="Murat F."/>
            <person name="Fuchs J."/>
            <person name="Jenkins J."/>
            <person name="Haas F.B."/>
            <person name="Piednoel M."/>
            <person name="Gundlach H."/>
            <person name="Van Bel M."/>
            <person name="Meyberg R."/>
            <person name="Vives C."/>
            <person name="Morata J."/>
            <person name="Symeonidi A."/>
            <person name="Hiss M."/>
            <person name="Muchero W."/>
            <person name="Kamisugi Y."/>
            <person name="Saleh O."/>
            <person name="Blanc G."/>
            <person name="Decker E.L."/>
            <person name="van Gessel N."/>
            <person name="Grimwood J."/>
            <person name="Hayes R.D."/>
            <person name="Graham S.W."/>
            <person name="Gunter L.E."/>
            <person name="McDaniel S.F."/>
            <person name="Hoernstein S.N.W."/>
            <person name="Larsson A."/>
            <person name="Li F.W."/>
            <person name="Perroud P.F."/>
            <person name="Phillips J."/>
            <person name="Ranjan P."/>
            <person name="Rokshar D.S."/>
            <person name="Rothfels C.J."/>
            <person name="Schneider L."/>
            <person name="Shu S."/>
            <person name="Stevenson D.W."/>
            <person name="Thummler F."/>
            <person name="Tillich M."/>
            <person name="Villarreal Aguilar J.C."/>
            <person name="Widiez T."/>
            <person name="Wong G.K."/>
            <person name="Wymore A."/>
            <person name="Zhang Y."/>
            <person name="Zimmer A.D."/>
            <person name="Quatrano R.S."/>
            <person name="Mayer K.F.X."/>
            <person name="Goodstein D."/>
            <person name="Casacuberta J.M."/>
            <person name="Vandepoele K."/>
            <person name="Reski R."/>
            <person name="Cuming A.C."/>
            <person name="Tuskan G.A."/>
            <person name="Maumus F."/>
            <person name="Salse J."/>
            <person name="Schmutz J."/>
            <person name="Rensing S.A."/>
        </authorList>
    </citation>
    <scope>NUCLEOTIDE SEQUENCE [LARGE SCALE GENOMIC DNA]</scope>
    <source>
        <strain evidence="2 3">cv. Gransden 2004</strain>
    </source>
</reference>
<reference evidence="2" key="3">
    <citation type="submission" date="2020-12" db="UniProtKB">
        <authorList>
            <consortium name="EnsemblPlants"/>
        </authorList>
    </citation>
    <scope>IDENTIFICATION</scope>
</reference>